<dbReference type="Proteomes" id="UP000178526">
    <property type="component" value="Unassembled WGS sequence"/>
</dbReference>
<comment type="subcellular location">
    <subcellularLocation>
        <location evidence="2">Cell membrane</location>
        <topology evidence="2">Multi-pass membrane protein</topology>
    </subcellularLocation>
</comment>
<keyword evidence="2" id="KW-1003">Cell membrane</keyword>
<name>A0A1F7RMM4_9BACT</name>
<feature type="transmembrane region" description="Helical" evidence="2">
    <location>
        <begin position="77"/>
        <end position="98"/>
    </location>
</feature>
<keyword evidence="2" id="KW-1133">Transmembrane helix</keyword>
<keyword evidence="2" id="KW-0812">Transmembrane</keyword>
<evidence type="ECO:0000313" key="4">
    <source>
        <dbReference type="Proteomes" id="UP000178526"/>
    </source>
</evidence>
<dbReference type="GO" id="GO:0005886">
    <property type="term" value="C:plasma membrane"/>
    <property type="evidence" value="ECO:0007669"/>
    <property type="project" value="UniProtKB-SubCell"/>
</dbReference>
<feature type="transmembrane region" description="Helical" evidence="2">
    <location>
        <begin position="127"/>
        <end position="148"/>
    </location>
</feature>
<gene>
    <name evidence="3" type="ORF">A2042_00725</name>
</gene>
<comment type="function">
    <text evidence="2">NDH-1 shuttles electrons from NADH, via FMN and iron-sulfur (Fe-S) centers, to quinones in the respiratory chain. Couples the redox reaction to proton translocation (for every two electrons transferred, four hydrogen ions are translocated across the cytoplasmic membrane), and thus conserves the redox energy in a proton gradient.</text>
</comment>
<feature type="transmembrane region" description="Helical" evidence="2">
    <location>
        <begin position="35"/>
        <end position="57"/>
    </location>
</feature>
<dbReference type="EMBL" id="MGDB01000048">
    <property type="protein sequence ID" value="OGL42418.1"/>
    <property type="molecule type" value="Genomic_DNA"/>
</dbReference>
<keyword evidence="2" id="KW-0520">NAD</keyword>
<dbReference type="PANTHER" id="PTHR33269:SF17">
    <property type="entry name" value="NADH-UBIQUINONE OXIDOREDUCTASE CHAIN 6"/>
    <property type="match status" value="1"/>
</dbReference>
<protein>
    <recommendedName>
        <fullName evidence="2">NADH-quinone oxidoreductase subunit J</fullName>
        <ecNumber evidence="2">7.1.1.-</ecNumber>
    </recommendedName>
</protein>
<comment type="caution">
    <text evidence="3">The sequence shown here is derived from an EMBL/GenBank/DDBJ whole genome shotgun (WGS) entry which is preliminary data.</text>
</comment>
<evidence type="ECO:0000313" key="3">
    <source>
        <dbReference type="EMBL" id="OGL42418.1"/>
    </source>
</evidence>
<comment type="caution">
    <text evidence="2">Lacks conserved residue(s) required for the propagation of feature annotation.</text>
</comment>
<dbReference type="EC" id="7.1.1.-" evidence="2"/>
<organism evidence="3 4">
    <name type="scientific">Candidatus Schekmanbacteria bacterium GWA2_38_11</name>
    <dbReference type="NCBI Taxonomy" id="1817876"/>
    <lineage>
        <taxon>Bacteria</taxon>
        <taxon>Candidatus Schekmaniibacteriota</taxon>
    </lineage>
</organism>
<dbReference type="InterPro" id="IPR042106">
    <property type="entry name" value="Nuo/plastoQ_OxRdtase_6_NuoJ"/>
</dbReference>
<reference evidence="3 4" key="1">
    <citation type="journal article" date="2016" name="Nat. Commun.">
        <title>Thousands of microbial genomes shed light on interconnected biogeochemical processes in an aquifer system.</title>
        <authorList>
            <person name="Anantharaman K."/>
            <person name="Brown C.T."/>
            <person name="Hug L.A."/>
            <person name="Sharon I."/>
            <person name="Castelle C.J."/>
            <person name="Probst A.J."/>
            <person name="Thomas B.C."/>
            <person name="Singh A."/>
            <person name="Wilkins M.J."/>
            <person name="Karaoz U."/>
            <person name="Brodie E.L."/>
            <person name="Williams K.H."/>
            <person name="Hubbard S.S."/>
            <person name="Banfield J.F."/>
        </authorList>
    </citation>
    <scope>NUCLEOTIDE SEQUENCE [LARGE SCALE GENOMIC DNA]</scope>
</reference>
<dbReference type="GO" id="GO:0048038">
    <property type="term" value="F:quinone binding"/>
    <property type="evidence" value="ECO:0007669"/>
    <property type="project" value="UniProtKB-UniRule"/>
</dbReference>
<accession>A0A1F7RMM4</accession>
<dbReference type="PANTHER" id="PTHR33269">
    <property type="entry name" value="NADH-UBIQUINONE OXIDOREDUCTASE CHAIN 6"/>
    <property type="match status" value="1"/>
</dbReference>
<comment type="similarity">
    <text evidence="1 2">Belongs to the complex I subunit 6 family.</text>
</comment>
<evidence type="ECO:0000256" key="2">
    <source>
        <dbReference type="RuleBase" id="RU004429"/>
    </source>
</evidence>
<dbReference type="Pfam" id="PF00499">
    <property type="entry name" value="Oxidored_q3"/>
    <property type="match status" value="1"/>
</dbReference>
<dbReference type="GO" id="GO:0008137">
    <property type="term" value="F:NADH dehydrogenase (ubiquinone) activity"/>
    <property type="evidence" value="ECO:0007669"/>
    <property type="project" value="UniProtKB-UniRule"/>
</dbReference>
<feature type="transmembrane region" description="Helical" evidence="2">
    <location>
        <begin position="12"/>
        <end position="29"/>
    </location>
</feature>
<keyword evidence="2" id="KW-0874">Quinone</keyword>
<comment type="catalytic activity">
    <reaction evidence="2">
        <text>a quinone + NADH + 5 H(+)(in) = a quinol + NAD(+) + 4 H(+)(out)</text>
        <dbReference type="Rhea" id="RHEA:57888"/>
        <dbReference type="ChEBI" id="CHEBI:15378"/>
        <dbReference type="ChEBI" id="CHEBI:24646"/>
        <dbReference type="ChEBI" id="CHEBI:57540"/>
        <dbReference type="ChEBI" id="CHEBI:57945"/>
        <dbReference type="ChEBI" id="CHEBI:132124"/>
    </reaction>
</comment>
<dbReference type="InterPro" id="IPR001457">
    <property type="entry name" value="NADH_UbQ/plastoQ_OxRdtase_su6"/>
</dbReference>
<evidence type="ECO:0000256" key="1">
    <source>
        <dbReference type="ARBA" id="ARBA00005698"/>
    </source>
</evidence>
<proteinExistence type="inferred from homology"/>
<dbReference type="AlphaFoldDB" id="A0A1F7RMM4"/>
<keyword evidence="2" id="KW-0472">Membrane</keyword>
<sequence length="153" mass="16777">MLVMRKNPVTCAVSLIITFISFAGLYILLNAHFIAAIQILVYAGAIMVLFLFVIMLLDLKREEDFLSRLKAQKFFGIALAVILLAEVFAAISSINGMFLTRGIYSAENIAEAGGNTKVIGRLLFTDYLLPFEVTSILLIVAIIGAVFLGKKEN</sequence>
<dbReference type="Gene3D" id="1.20.120.1200">
    <property type="entry name" value="NADH-ubiquinone/plastoquinone oxidoreductase chain 6, subunit NuoJ"/>
    <property type="match status" value="1"/>
</dbReference>